<dbReference type="PANTHER" id="PTHR12526:SF629">
    <property type="entry name" value="TEICHURONIC ACID BIOSYNTHESIS GLYCOSYLTRANSFERASE TUAH-RELATED"/>
    <property type="match status" value="1"/>
</dbReference>
<dbReference type="EC" id="2.4.-.-" evidence="3"/>
<protein>
    <submittedName>
        <fullName evidence="3">Glycosyltransferase</fullName>
        <ecNumber evidence="3">2.4.-.-</ecNumber>
    </submittedName>
</protein>
<evidence type="ECO:0000256" key="1">
    <source>
        <dbReference type="ARBA" id="ARBA00022676"/>
    </source>
</evidence>
<dbReference type="EMBL" id="JAQKAB010000001">
    <property type="protein sequence ID" value="MDA7025505.1"/>
    <property type="molecule type" value="Genomic_DNA"/>
</dbReference>
<comment type="caution">
    <text evidence="3">The sequence shown here is derived from an EMBL/GenBank/DDBJ whole genome shotgun (WGS) entry which is preliminary data.</text>
</comment>
<dbReference type="Gene3D" id="3.40.50.2000">
    <property type="entry name" value="Glycogen Phosphorylase B"/>
    <property type="match status" value="2"/>
</dbReference>
<dbReference type="Pfam" id="PF13692">
    <property type="entry name" value="Glyco_trans_1_4"/>
    <property type="match status" value="1"/>
</dbReference>
<keyword evidence="4" id="KW-1185">Reference proteome</keyword>
<evidence type="ECO:0000313" key="3">
    <source>
        <dbReference type="EMBL" id="MDA7025505.1"/>
    </source>
</evidence>
<name>A0ABT4WZQ1_9BACI</name>
<keyword evidence="1 3" id="KW-0328">Glycosyltransferase</keyword>
<dbReference type="NCBIfam" id="NF047676">
    <property type="entry name" value="TeichurnBiosyTuaH"/>
    <property type="match status" value="1"/>
</dbReference>
<organism evidence="3 4">
    <name type="scientific">Bacillus changyiensis</name>
    <dbReference type="NCBI Taxonomy" id="3004103"/>
    <lineage>
        <taxon>Bacteria</taxon>
        <taxon>Bacillati</taxon>
        <taxon>Bacillota</taxon>
        <taxon>Bacilli</taxon>
        <taxon>Bacillales</taxon>
        <taxon>Bacillaceae</taxon>
        <taxon>Bacillus</taxon>
    </lineage>
</organism>
<keyword evidence="2 3" id="KW-0808">Transferase</keyword>
<dbReference type="SUPFAM" id="SSF53756">
    <property type="entry name" value="UDP-Glycosyltransferase/glycogen phosphorylase"/>
    <property type="match status" value="1"/>
</dbReference>
<gene>
    <name evidence="3" type="ORF">PJ311_02635</name>
</gene>
<sequence length="397" mass="45891">MKVKTDKVIHIVVATGEWGQDQLRYRRHRLAEFLAKQNATKQVIWVCPSEKASSDSFTQLENGIKQFAVKDFLKKKIFRFARYQDIFYQKKLIPLLQWLNTNAQENKVCLWYTFPGFPGLASLYHWDQVIYDCSDLWTAPISGKQSLLSQFRQKVIFEAENRIIKAANTVFCTSDYLYDNIINRLKGKEKPVFTIENGVEYDVFALNHEKADILNGRDGTVLGFIGGIKPKLDFKLVKETAETNKDWIFLFVGPDGTNGDPDFKELLQLDNVIWTGPVAPADVPAYMNVIDIGIMPYKPSPYNNAVFPLKLFEFLASGKPVVGVNLPSTRKVEKKHIYRHLEESDPAHFSAVCKELERSHHDPIHMKDRKDMAREKDWQKLLMEIYSKIKLNQKRII</sequence>
<dbReference type="Proteomes" id="UP001211894">
    <property type="component" value="Unassembled WGS sequence"/>
</dbReference>
<evidence type="ECO:0000256" key="2">
    <source>
        <dbReference type="ARBA" id="ARBA00022679"/>
    </source>
</evidence>
<proteinExistence type="predicted"/>
<dbReference type="GO" id="GO:0016757">
    <property type="term" value="F:glycosyltransferase activity"/>
    <property type="evidence" value="ECO:0007669"/>
    <property type="project" value="UniProtKB-KW"/>
</dbReference>
<accession>A0ABT4WZQ1</accession>
<dbReference type="RefSeq" id="WP_271339434.1">
    <property type="nucleotide sequence ID" value="NZ_JAQKAB010000001.1"/>
</dbReference>
<reference evidence="3 4" key="1">
    <citation type="submission" date="2023-01" db="EMBL/GenBank/DDBJ databases">
        <title>Bacillus changyiensis sp. nov., isolated from a coastal deposit.</title>
        <authorList>
            <person name="Xiao G."/>
            <person name="Lai Q."/>
            <person name="Hu Z."/>
            <person name="Shao Z."/>
        </authorList>
    </citation>
    <scope>NUCLEOTIDE SEQUENCE [LARGE SCALE GENOMIC DNA]</scope>
    <source>
        <strain evidence="3 4">CLL-7-23</strain>
    </source>
</reference>
<evidence type="ECO:0000313" key="4">
    <source>
        <dbReference type="Proteomes" id="UP001211894"/>
    </source>
</evidence>
<dbReference type="PANTHER" id="PTHR12526">
    <property type="entry name" value="GLYCOSYLTRANSFERASE"/>
    <property type="match status" value="1"/>
</dbReference>